<dbReference type="InterPro" id="IPR001763">
    <property type="entry name" value="Rhodanese-like_dom"/>
</dbReference>
<dbReference type="SMART" id="SM00450">
    <property type="entry name" value="RHOD"/>
    <property type="match status" value="1"/>
</dbReference>
<evidence type="ECO:0000259" key="2">
    <source>
        <dbReference type="PROSITE" id="PS51352"/>
    </source>
</evidence>
<protein>
    <submittedName>
        <fullName evidence="3">Thioredoxin domain-containing protein</fullName>
    </submittedName>
</protein>
<dbReference type="PROSITE" id="PS50206">
    <property type="entry name" value="RHODANESE_3"/>
    <property type="match status" value="1"/>
</dbReference>
<keyword evidence="4" id="KW-1185">Reference proteome</keyword>
<comment type="caution">
    <text evidence="3">The sequence shown here is derived from an EMBL/GenBank/DDBJ whole genome shotgun (WGS) entry which is preliminary data.</text>
</comment>
<dbReference type="EMBL" id="JAWXVI010000001">
    <property type="protein sequence ID" value="MDX6188036.1"/>
    <property type="molecule type" value="Genomic_DNA"/>
</dbReference>
<name>A0ABU4R726_9FLAO</name>
<evidence type="ECO:0000313" key="4">
    <source>
        <dbReference type="Proteomes" id="UP001273350"/>
    </source>
</evidence>
<gene>
    <name evidence="3" type="ORF">SGQ83_01625</name>
</gene>
<dbReference type="PANTHER" id="PTHR45663:SF11">
    <property type="entry name" value="GEO12009P1"/>
    <property type="match status" value="1"/>
</dbReference>
<reference evidence="3 4" key="1">
    <citation type="submission" date="2023-11" db="EMBL/GenBank/DDBJ databases">
        <title>Unpublished Manusciprt.</title>
        <authorList>
            <person name="Saticioglu I.B."/>
            <person name="Ay H."/>
            <person name="Ajmi N."/>
            <person name="Altun S."/>
            <person name="Duman M."/>
        </authorList>
    </citation>
    <scope>NUCLEOTIDE SEQUENCE [LARGE SCALE GENOMIC DNA]</scope>
    <source>
        <strain evidence="3 4">Fl-318</strain>
    </source>
</reference>
<feature type="domain" description="Rhodanese" evidence="1">
    <location>
        <begin position="42"/>
        <end position="132"/>
    </location>
</feature>
<dbReference type="PANTHER" id="PTHR45663">
    <property type="entry name" value="GEO12009P1"/>
    <property type="match status" value="1"/>
</dbReference>
<dbReference type="RefSeq" id="WP_230002556.1">
    <property type="nucleotide sequence ID" value="NZ_CP087134.1"/>
</dbReference>
<dbReference type="SUPFAM" id="SSF52821">
    <property type="entry name" value="Rhodanese/Cell cycle control phosphatase"/>
    <property type="match status" value="1"/>
</dbReference>
<proteinExistence type="predicted"/>
<organism evidence="3 4">
    <name type="scientific">Flavobacterium cupriresistens</name>
    <dbReference type="NCBI Taxonomy" id="2893885"/>
    <lineage>
        <taxon>Bacteria</taxon>
        <taxon>Pseudomonadati</taxon>
        <taxon>Bacteroidota</taxon>
        <taxon>Flavobacteriia</taxon>
        <taxon>Flavobacteriales</taxon>
        <taxon>Flavobacteriaceae</taxon>
        <taxon>Flavobacterium</taxon>
    </lineage>
</organism>
<dbReference type="PROSITE" id="PS51257">
    <property type="entry name" value="PROKAR_LIPOPROTEIN"/>
    <property type="match status" value="1"/>
</dbReference>
<accession>A0ABU4R726</accession>
<dbReference type="Gene3D" id="3.40.30.10">
    <property type="entry name" value="Glutaredoxin"/>
    <property type="match status" value="1"/>
</dbReference>
<evidence type="ECO:0000259" key="1">
    <source>
        <dbReference type="PROSITE" id="PS50206"/>
    </source>
</evidence>
<dbReference type="Pfam" id="PF00581">
    <property type="entry name" value="Rhodanese"/>
    <property type="match status" value="1"/>
</dbReference>
<evidence type="ECO:0000313" key="3">
    <source>
        <dbReference type="EMBL" id="MDX6188036.1"/>
    </source>
</evidence>
<sequence length="240" mass="26611">MKNKTIKRRITAIVFLITIACFSQNRSQTIVPLGFFYSKIKSQKNPQLIDARGPEEFALNHIEGAVNLNLQSENYAKYVAHLDPSKPVFIYSIGAGRSVALADELLKNGFKEAYSLEGGIASWIGAGKPFYSNSKSKLSLAEYKKLITENNFVLVDIGSKYCGACKKVKPVLETLKAQYGENLKIVEIELEDSPQVIADLKTIQVFPTLILYKNGKITFKKEGSADLKNEVDLALANNLN</sequence>
<dbReference type="Pfam" id="PF00085">
    <property type="entry name" value="Thioredoxin"/>
    <property type="match status" value="1"/>
</dbReference>
<dbReference type="CDD" id="cd00158">
    <property type="entry name" value="RHOD"/>
    <property type="match status" value="1"/>
</dbReference>
<dbReference type="SUPFAM" id="SSF52833">
    <property type="entry name" value="Thioredoxin-like"/>
    <property type="match status" value="1"/>
</dbReference>
<dbReference type="InterPro" id="IPR036873">
    <property type="entry name" value="Rhodanese-like_dom_sf"/>
</dbReference>
<dbReference type="InterPro" id="IPR036249">
    <property type="entry name" value="Thioredoxin-like_sf"/>
</dbReference>
<dbReference type="InterPro" id="IPR013766">
    <property type="entry name" value="Thioredoxin_domain"/>
</dbReference>
<dbReference type="Proteomes" id="UP001273350">
    <property type="component" value="Unassembled WGS sequence"/>
</dbReference>
<feature type="domain" description="Thioredoxin" evidence="2">
    <location>
        <begin position="110"/>
        <end position="240"/>
    </location>
</feature>
<dbReference type="Gene3D" id="3.40.250.10">
    <property type="entry name" value="Rhodanese-like domain"/>
    <property type="match status" value="1"/>
</dbReference>
<dbReference type="PROSITE" id="PS51352">
    <property type="entry name" value="THIOREDOXIN_2"/>
    <property type="match status" value="1"/>
</dbReference>
<dbReference type="CDD" id="cd02947">
    <property type="entry name" value="TRX_family"/>
    <property type="match status" value="1"/>
</dbReference>